<keyword evidence="3" id="KW-1185">Reference proteome</keyword>
<dbReference type="Gene3D" id="3.40.50.1110">
    <property type="entry name" value="SGNH hydrolase"/>
    <property type="match status" value="1"/>
</dbReference>
<evidence type="ECO:0000313" key="3">
    <source>
        <dbReference type="Proteomes" id="UP000017127"/>
    </source>
</evidence>
<name>U7QKH3_9CYAN</name>
<feature type="domain" description="SGNH hydrolase-type esterase" evidence="1">
    <location>
        <begin position="82"/>
        <end position="301"/>
    </location>
</feature>
<reference evidence="2 3" key="1">
    <citation type="journal article" date="2013" name="Front. Microbiol.">
        <title>Comparative genomic analyses of the cyanobacterium, Lyngbya aestuarii BL J, a powerful hydrogen producer.</title>
        <authorList>
            <person name="Kothari A."/>
            <person name="Vaughn M."/>
            <person name="Garcia-Pichel F."/>
        </authorList>
    </citation>
    <scope>NUCLEOTIDE SEQUENCE [LARGE SCALE GENOMIC DNA]</scope>
    <source>
        <strain evidence="2 3">BL J</strain>
    </source>
</reference>
<dbReference type="SUPFAM" id="SSF52266">
    <property type="entry name" value="SGNH hydrolase"/>
    <property type="match status" value="1"/>
</dbReference>
<sequence>MKIVLIILAVWVGLLILAEIGLRVMFGFGNPLIYQADEDIGYLLVPDQKTRRFGNRIEINQYSMRSSPITTVPHSTTLRILLLGDSIVNGGWWTDQSDIISEMLTQQLTQTLDKQTPKHQIEVLNIAANSWGPPNQLAYLRKFGTFQAACLIVIINTDDLFTKRPNPNLVGVDRNYPDHRPILALQELLNRFRPPQPSSIAASDSHRQPSDPVSYNLHAIEEIRDIATQQEIPFLLAMTPLLREIGSPGPRDYEIKARQRLTELTQTQKIFYIDFLPLFNSINEPKSFYRDHIHLSVQGNQFVTQKLTQTLQEKMEILVNSSP</sequence>
<dbReference type="GO" id="GO:0016787">
    <property type="term" value="F:hydrolase activity"/>
    <property type="evidence" value="ECO:0007669"/>
    <property type="project" value="UniProtKB-KW"/>
</dbReference>
<dbReference type="InterPro" id="IPR036514">
    <property type="entry name" value="SGNH_hydro_sf"/>
</dbReference>
<proteinExistence type="predicted"/>
<gene>
    <name evidence="2" type="ORF">M595_2499</name>
</gene>
<dbReference type="Pfam" id="PF13472">
    <property type="entry name" value="Lipase_GDSL_2"/>
    <property type="match status" value="1"/>
</dbReference>
<evidence type="ECO:0000313" key="2">
    <source>
        <dbReference type="EMBL" id="ERT07610.1"/>
    </source>
</evidence>
<keyword evidence="2" id="KW-0378">Hydrolase</keyword>
<accession>U7QKH3</accession>
<dbReference type="InterPro" id="IPR013830">
    <property type="entry name" value="SGNH_hydro"/>
</dbReference>
<dbReference type="AlphaFoldDB" id="U7QKH3"/>
<dbReference type="EMBL" id="AUZM01000020">
    <property type="protein sequence ID" value="ERT07610.1"/>
    <property type="molecule type" value="Genomic_DNA"/>
</dbReference>
<dbReference type="Proteomes" id="UP000017127">
    <property type="component" value="Unassembled WGS sequence"/>
</dbReference>
<protein>
    <submittedName>
        <fullName evidence="2">GDSL-like Lipase/Acylhydrolase family protein</fullName>
    </submittedName>
</protein>
<comment type="caution">
    <text evidence="2">The sequence shown here is derived from an EMBL/GenBank/DDBJ whole genome shotgun (WGS) entry which is preliminary data.</text>
</comment>
<organism evidence="2 3">
    <name type="scientific">Lyngbya aestuarii BL J</name>
    <dbReference type="NCBI Taxonomy" id="1348334"/>
    <lineage>
        <taxon>Bacteria</taxon>
        <taxon>Bacillati</taxon>
        <taxon>Cyanobacteriota</taxon>
        <taxon>Cyanophyceae</taxon>
        <taxon>Oscillatoriophycideae</taxon>
        <taxon>Oscillatoriales</taxon>
        <taxon>Microcoleaceae</taxon>
        <taxon>Lyngbya</taxon>
    </lineage>
</organism>
<evidence type="ECO:0000259" key="1">
    <source>
        <dbReference type="Pfam" id="PF13472"/>
    </source>
</evidence>
<dbReference type="PATRIC" id="fig|1348334.3.peg.2422"/>
<dbReference type="RefSeq" id="WP_023066273.1">
    <property type="nucleotide sequence ID" value="NZ_AUZM01000020.1"/>
</dbReference>